<evidence type="ECO:0000313" key="2">
    <source>
        <dbReference type="Proteomes" id="UP000008909"/>
    </source>
</evidence>
<gene>
    <name evidence="1" type="ORF">CLF_107898</name>
</gene>
<keyword evidence="2" id="KW-1185">Reference proteome</keyword>
<protein>
    <submittedName>
        <fullName evidence="1">Uncharacterized protein</fullName>
    </submittedName>
</protein>
<evidence type="ECO:0000313" key="1">
    <source>
        <dbReference type="EMBL" id="GAA55429.1"/>
    </source>
</evidence>
<name>G7YR49_CLOSI</name>
<proteinExistence type="predicted"/>
<feature type="non-terminal residue" evidence="1">
    <location>
        <position position="1"/>
    </location>
</feature>
<dbReference type="EMBL" id="DF144013">
    <property type="protein sequence ID" value="GAA55429.1"/>
    <property type="molecule type" value="Genomic_DNA"/>
</dbReference>
<sequence>ALYAKPHGRIKVCGQLSPEFTTAICARLTETAERQERIRPVKLGSYVPINVQIFHGAHVRQLLKYTTQFAYAGGRKEVTPSKLVQEAATKLVAGRKSGDCKSTSRTLHLFPLCEVSWTTCKNAAA</sequence>
<accession>G7YR49</accession>
<organism evidence="1 2">
    <name type="scientific">Clonorchis sinensis</name>
    <name type="common">Chinese liver fluke</name>
    <dbReference type="NCBI Taxonomy" id="79923"/>
    <lineage>
        <taxon>Eukaryota</taxon>
        <taxon>Metazoa</taxon>
        <taxon>Spiralia</taxon>
        <taxon>Lophotrochozoa</taxon>
        <taxon>Platyhelminthes</taxon>
        <taxon>Trematoda</taxon>
        <taxon>Digenea</taxon>
        <taxon>Opisthorchiida</taxon>
        <taxon>Opisthorchiata</taxon>
        <taxon>Opisthorchiidae</taxon>
        <taxon>Clonorchis</taxon>
    </lineage>
</organism>
<reference evidence="1" key="1">
    <citation type="journal article" date="2011" name="Genome Biol.">
        <title>The draft genome of the carcinogenic human liver fluke Clonorchis sinensis.</title>
        <authorList>
            <person name="Wang X."/>
            <person name="Chen W."/>
            <person name="Huang Y."/>
            <person name="Sun J."/>
            <person name="Men J."/>
            <person name="Liu H."/>
            <person name="Luo F."/>
            <person name="Guo L."/>
            <person name="Lv X."/>
            <person name="Deng C."/>
            <person name="Zhou C."/>
            <person name="Fan Y."/>
            <person name="Li X."/>
            <person name="Huang L."/>
            <person name="Hu Y."/>
            <person name="Liang C."/>
            <person name="Hu X."/>
            <person name="Xu J."/>
            <person name="Yu X."/>
        </authorList>
    </citation>
    <scope>NUCLEOTIDE SEQUENCE [LARGE SCALE GENOMIC DNA]</scope>
    <source>
        <strain evidence="1">Henan</strain>
    </source>
</reference>
<dbReference type="Proteomes" id="UP000008909">
    <property type="component" value="Unassembled WGS sequence"/>
</dbReference>
<reference key="2">
    <citation type="submission" date="2011-10" db="EMBL/GenBank/DDBJ databases">
        <title>The genome and transcriptome sequence of Clonorchis sinensis provide insights into the carcinogenic liver fluke.</title>
        <authorList>
            <person name="Wang X."/>
            <person name="Huang Y."/>
            <person name="Chen W."/>
            <person name="Liu H."/>
            <person name="Guo L."/>
            <person name="Chen Y."/>
            <person name="Luo F."/>
            <person name="Zhou W."/>
            <person name="Sun J."/>
            <person name="Mao Q."/>
            <person name="Liang P."/>
            <person name="Zhou C."/>
            <person name="Tian Y."/>
            <person name="Men J."/>
            <person name="Lv X."/>
            <person name="Huang L."/>
            <person name="Zhou J."/>
            <person name="Hu Y."/>
            <person name="Li R."/>
            <person name="Zhang F."/>
            <person name="Lei H."/>
            <person name="Li X."/>
            <person name="Hu X."/>
            <person name="Liang C."/>
            <person name="Xu J."/>
            <person name="Wu Z."/>
            <person name="Yu X."/>
        </authorList>
    </citation>
    <scope>NUCLEOTIDE SEQUENCE</scope>
    <source>
        <strain>Henan</strain>
    </source>
</reference>
<dbReference type="AlphaFoldDB" id="G7YR49"/>